<protein>
    <submittedName>
        <fullName evidence="1">Rhamnan synthesis protein F</fullName>
    </submittedName>
</protein>
<dbReference type="AlphaFoldDB" id="A0A4R3M823"/>
<name>A0A4R3M823_9HYPH</name>
<comment type="caution">
    <text evidence="1">The sequence shown here is derived from an EMBL/GenBank/DDBJ whole genome shotgun (WGS) entry which is preliminary data.</text>
</comment>
<evidence type="ECO:0000313" key="2">
    <source>
        <dbReference type="Proteomes" id="UP000294664"/>
    </source>
</evidence>
<accession>A0A4R3M823</accession>
<dbReference type="EMBL" id="SMAI01000001">
    <property type="protein sequence ID" value="TCT07787.1"/>
    <property type="molecule type" value="Genomic_DNA"/>
</dbReference>
<keyword evidence="2" id="KW-1185">Reference proteome</keyword>
<reference evidence="1 2" key="1">
    <citation type="submission" date="2019-03" db="EMBL/GenBank/DDBJ databases">
        <title>Genomic Encyclopedia of Type Strains, Phase IV (KMG-IV): sequencing the most valuable type-strain genomes for metagenomic binning, comparative biology and taxonomic classification.</title>
        <authorList>
            <person name="Goeker M."/>
        </authorList>
    </citation>
    <scope>NUCLEOTIDE SEQUENCE [LARGE SCALE GENOMIC DNA]</scope>
    <source>
        <strain evidence="1 2">DSM 9035</strain>
    </source>
</reference>
<dbReference type="OrthoDB" id="7220105at2"/>
<dbReference type="Proteomes" id="UP000294664">
    <property type="component" value="Unassembled WGS sequence"/>
</dbReference>
<gene>
    <name evidence="1" type="ORF">EDC64_101306</name>
</gene>
<dbReference type="RefSeq" id="WP_132029034.1">
    <property type="nucleotide sequence ID" value="NZ_SMAI01000001.1"/>
</dbReference>
<proteinExistence type="predicted"/>
<evidence type="ECO:0000313" key="1">
    <source>
        <dbReference type="EMBL" id="TCT07787.1"/>
    </source>
</evidence>
<sequence length="326" mass="35124">MRPLSLRAEVAKQLMAGAAGVLAGENPLRRIRKALRLLSAPSEGPAAGDRGVLEAGFRVVRLAPIETARPLCLLVTYAPDGRPFPHTLRLCGDLRRAGLTLILIVATDRPDLDCLDPGPDVVDGLVVRANEGYDFAAWAATLRHIPEAWDAAELWFANDSVYHSAPALAELLQRARQSPAAAVALTGSTQIAPHFQSYFFLLKPAALTRAPVREFWWGVRAHADKNAVIRAYEVGQKAMLEAAGVEVDILFPASAGGAENQLQTGWRALLDEGFPFVKIELLRDNPHGADLTGWRDLLAARGFSVEDIAFHLGARADGAAALLALK</sequence>
<organism evidence="1 2">
    <name type="scientific">Aquabacter spiritensis</name>
    <dbReference type="NCBI Taxonomy" id="933073"/>
    <lineage>
        <taxon>Bacteria</taxon>
        <taxon>Pseudomonadati</taxon>
        <taxon>Pseudomonadota</taxon>
        <taxon>Alphaproteobacteria</taxon>
        <taxon>Hyphomicrobiales</taxon>
        <taxon>Xanthobacteraceae</taxon>
        <taxon>Aquabacter</taxon>
    </lineage>
</organism>